<comment type="caution">
    <text evidence="2">The sequence shown here is derived from an EMBL/GenBank/DDBJ whole genome shotgun (WGS) entry which is preliminary data.</text>
</comment>
<evidence type="ECO:0000313" key="3">
    <source>
        <dbReference type="Proteomes" id="UP000764110"/>
    </source>
</evidence>
<gene>
    <name evidence="2" type="ORF">MHUMG1_01321</name>
</gene>
<proteinExistence type="predicted"/>
<evidence type="ECO:0000256" key="1">
    <source>
        <dbReference type="SAM" id="MobiDB-lite"/>
    </source>
</evidence>
<organism evidence="2 3">
    <name type="scientific">Metarhizium humberi</name>
    <dbReference type="NCBI Taxonomy" id="2596975"/>
    <lineage>
        <taxon>Eukaryota</taxon>
        <taxon>Fungi</taxon>
        <taxon>Dikarya</taxon>
        <taxon>Ascomycota</taxon>
        <taxon>Pezizomycotina</taxon>
        <taxon>Sordariomycetes</taxon>
        <taxon>Hypocreomycetidae</taxon>
        <taxon>Hypocreales</taxon>
        <taxon>Clavicipitaceae</taxon>
        <taxon>Metarhizium</taxon>
    </lineage>
</organism>
<accession>A0A9P8MKV0</accession>
<dbReference type="AlphaFoldDB" id="A0A9P8MKV0"/>
<dbReference type="Proteomes" id="UP000764110">
    <property type="component" value="Unassembled WGS sequence"/>
</dbReference>
<feature type="region of interest" description="Disordered" evidence="1">
    <location>
        <begin position="253"/>
        <end position="274"/>
    </location>
</feature>
<feature type="region of interest" description="Disordered" evidence="1">
    <location>
        <begin position="368"/>
        <end position="389"/>
    </location>
</feature>
<keyword evidence="3" id="KW-1185">Reference proteome</keyword>
<evidence type="ECO:0000313" key="2">
    <source>
        <dbReference type="EMBL" id="KAH0600325.1"/>
    </source>
</evidence>
<name>A0A9P8MKV0_9HYPO</name>
<protein>
    <submittedName>
        <fullName evidence="2">Uncharacterized protein</fullName>
    </submittedName>
</protein>
<sequence length="389" mass="43724">MGTDGHIPAPNQDAIESAKALYHSIRKAFPEAVTDFESKWTAWQEVCQGQTSWPSLDACTRTDEFEALKRLGPKILPFVVFKLATNADHNSYGVFLYNTMEKDPEYRGNPDEPLVSDEVLCRHGSQIVELNYKRNKMYQERVGLWKEYCDLHSIHASFSICCEGSDEYYDLVEMGPSIIAPLMVEYLNDQGGYWYEVLHDIVHGRNMGAYMVQRDILFDECCQYFNGGVDYDQAPKYIPNEWDEFFVNHKMSPRPTASLAPDRGGGQEHDRKEEMAPMAVNKLDGLKRTRESEADSFIGLVDNADMGCPLDRNDRDSMSTLSHSPPSSRAFITGTGLPNMVSLVFLSLLVTVPGAWYGSVEARLSHDGGLDDGADAGLGRARRPYIDDD</sequence>
<dbReference type="EMBL" id="JACEFI010000002">
    <property type="protein sequence ID" value="KAH0600325.1"/>
    <property type="molecule type" value="Genomic_DNA"/>
</dbReference>
<feature type="compositionally biased region" description="Basic and acidic residues" evidence="1">
    <location>
        <begin position="265"/>
        <end position="274"/>
    </location>
</feature>
<reference evidence="2 3" key="1">
    <citation type="submission" date="2020-07" db="EMBL/GenBank/DDBJ databases">
        <title>Metarhizium humberi genome.</title>
        <authorList>
            <person name="Lysoe E."/>
        </authorList>
    </citation>
    <scope>NUCLEOTIDE SEQUENCE [LARGE SCALE GENOMIC DNA]</scope>
    <source>
        <strain evidence="2 3">ESALQ1638</strain>
    </source>
</reference>